<name>A0AC60Q5N8_IXOPE</name>
<dbReference type="EMBL" id="JABSTQ010009551">
    <property type="protein sequence ID" value="KAG0428211.1"/>
    <property type="molecule type" value="Genomic_DNA"/>
</dbReference>
<evidence type="ECO:0000313" key="2">
    <source>
        <dbReference type="Proteomes" id="UP000805193"/>
    </source>
</evidence>
<gene>
    <name evidence="1" type="ORF">HPB47_024778</name>
</gene>
<reference evidence="1 2" key="1">
    <citation type="journal article" date="2020" name="Cell">
        <title>Large-Scale Comparative Analyses of Tick Genomes Elucidate Their Genetic Diversity and Vector Capacities.</title>
        <authorList>
            <consortium name="Tick Genome and Microbiome Consortium (TIGMIC)"/>
            <person name="Jia N."/>
            <person name="Wang J."/>
            <person name="Shi W."/>
            <person name="Du L."/>
            <person name="Sun Y."/>
            <person name="Zhan W."/>
            <person name="Jiang J.F."/>
            <person name="Wang Q."/>
            <person name="Zhang B."/>
            <person name="Ji P."/>
            <person name="Bell-Sakyi L."/>
            <person name="Cui X.M."/>
            <person name="Yuan T.T."/>
            <person name="Jiang B.G."/>
            <person name="Yang W.F."/>
            <person name="Lam T.T."/>
            <person name="Chang Q.C."/>
            <person name="Ding S.J."/>
            <person name="Wang X.J."/>
            <person name="Zhu J.G."/>
            <person name="Ruan X.D."/>
            <person name="Zhao L."/>
            <person name="Wei J.T."/>
            <person name="Ye R.Z."/>
            <person name="Que T.C."/>
            <person name="Du C.H."/>
            <person name="Zhou Y.H."/>
            <person name="Cheng J.X."/>
            <person name="Dai P.F."/>
            <person name="Guo W.B."/>
            <person name="Han X.H."/>
            <person name="Huang E.J."/>
            <person name="Li L.F."/>
            <person name="Wei W."/>
            <person name="Gao Y.C."/>
            <person name="Liu J.Z."/>
            <person name="Shao H.Z."/>
            <person name="Wang X."/>
            <person name="Wang C.C."/>
            <person name="Yang T.C."/>
            <person name="Huo Q.B."/>
            <person name="Li W."/>
            <person name="Chen H.Y."/>
            <person name="Chen S.E."/>
            <person name="Zhou L.G."/>
            <person name="Ni X.B."/>
            <person name="Tian J.H."/>
            <person name="Sheng Y."/>
            <person name="Liu T."/>
            <person name="Pan Y.S."/>
            <person name="Xia L.Y."/>
            <person name="Li J."/>
            <person name="Zhao F."/>
            <person name="Cao W.C."/>
        </authorList>
    </citation>
    <scope>NUCLEOTIDE SEQUENCE [LARGE SCALE GENOMIC DNA]</scope>
    <source>
        <strain evidence="1">Iper-2018</strain>
    </source>
</reference>
<organism evidence="1 2">
    <name type="scientific">Ixodes persulcatus</name>
    <name type="common">Taiga tick</name>
    <dbReference type="NCBI Taxonomy" id="34615"/>
    <lineage>
        <taxon>Eukaryota</taxon>
        <taxon>Metazoa</taxon>
        <taxon>Ecdysozoa</taxon>
        <taxon>Arthropoda</taxon>
        <taxon>Chelicerata</taxon>
        <taxon>Arachnida</taxon>
        <taxon>Acari</taxon>
        <taxon>Parasitiformes</taxon>
        <taxon>Ixodida</taxon>
        <taxon>Ixodoidea</taxon>
        <taxon>Ixodidae</taxon>
        <taxon>Ixodinae</taxon>
        <taxon>Ixodes</taxon>
    </lineage>
</organism>
<accession>A0AC60Q5N8</accession>
<evidence type="ECO:0000313" key="1">
    <source>
        <dbReference type="EMBL" id="KAG0428211.1"/>
    </source>
</evidence>
<dbReference type="Proteomes" id="UP000805193">
    <property type="component" value="Unassembled WGS sequence"/>
</dbReference>
<comment type="caution">
    <text evidence="1">The sequence shown here is derived from an EMBL/GenBank/DDBJ whole genome shotgun (WGS) entry which is preliminary data.</text>
</comment>
<keyword evidence="2" id="KW-1185">Reference proteome</keyword>
<sequence length="173" mass="20089">MKTRSNDWWSRIVLNQFTDDDWKENFRMTRASFNKLVSHVAPFMSPKPDCVRAPVPLEKRVAIALYKMASCCEYRVVGNQFGVLKSTVKKCVYMLCRTIVKYYLREYIRLPSTEEAENISRNFEARCHLPQIFGAIDGTHVPILAPKKGYRDFVNRKLSTSFNVQAIVDDRGQ</sequence>
<protein>
    <submittedName>
        <fullName evidence="1">Uncharacterized protein</fullName>
    </submittedName>
</protein>
<proteinExistence type="predicted"/>